<dbReference type="InterPro" id="IPR002347">
    <property type="entry name" value="SDR_fam"/>
</dbReference>
<dbReference type="GO" id="GO:0016491">
    <property type="term" value="F:oxidoreductase activity"/>
    <property type="evidence" value="ECO:0007669"/>
    <property type="project" value="UniProtKB-KW"/>
</dbReference>
<dbReference type="RefSeq" id="WP_163754240.1">
    <property type="nucleotide sequence ID" value="NZ_BLKW01000002.1"/>
</dbReference>
<evidence type="ECO:0000256" key="1">
    <source>
        <dbReference type="ARBA" id="ARBA00006484"/>
    </source>
</evidence>
<comment type="caution">
    <text evidence="4">The sequence shown here is derived from an EMBL/GenBank/DDBJ whole genome shotgun (WGS) entry which is preliminary data.</text>
</comment>
<protein>
    <submittedName>
        <fullName evidence="4">Oxidoreductase</fullName>
    </submittedName>
</protein>
<keyword evidence="2" id="KW-0560">Oxidoreductase</keyword>
<dbReference type="PANTHER" id="PTHR44196:SF1">
    <property type="entry name" value="DEHYDROGENASE_REDUCTASE SDR FAMILY MEMBER 7B"/>
    <property type="match status" value="1"/>
</dbReference>
<dbReference type="AlphaFoldDB" id="A0A7I9XTG4"/>
<dbReference type="Pfam" id="PF00106">
    <property type="entry name" value="adh_short"/>
    <property type="match status" value="1"/>
</dbReference>
<proteinExistence type="inferred from homology"/>
<evidence type="ECO:0000313" key="4">
    <source>
        <dbReference type="EMBL" id="GFG73311.1"/>
    </source>
</evidence>
<organism evidence="4 5">
    <name type="scientific">Mycobacterium botniense</name>
    <dbReference type="NCBI Taxonomy" id="84962"/>
    <lineage>
        <taxon>Bacteria</taxon>
        <taxon>Bacillati</taxon>
        <taxon>Actinomycetota</taxon>
        <taxon>Actinomycetes</taxon>
        <taxon>Mycobacteriales</taxon>
        <taxon>Mycobacteriaceae</taxon>
        <taxon>Mycobacterium</taxon>
    </lineage>
</organism>
<evidence type="ECO:0000313" key="5">
    <source>
        <dbReference type="Proteomes" id="UP000465361"/>
    </source>
</evidence>
<dbReference type="CDD" id="cd05233">
    <property type="entry name" value="SDR_c"/>
    <property type="match status" value="1"/>
</dbReference>
<dbReference type="InterPro" id="IPR036291">
    <property type="entry name" value="NAD(P)-bd_dom_sf"/>
</dbReference>
<dbReference type="Proteomes" id="UP000465361">
    <property type="component" value="Unassembled WGS sequence"/>
</dbReference>
<reference evidence="4 5" key="1">
    <citation type="journal article" date="2019" name="Emerg. Microbes Infect.">
        <title>Comprehensive subspecies identification of 175 nontuberculous mycobacteria species based on 7547 genomic profiles.</title>
        <authorList>
            <person name="Matsumoto Y."/>
            <person name="Kinjo T."/>
            <person name="Motooka D."/>
            <person name="Nabeya D."/>
            <person name="Jung N."/>
            <person name="Uechi K."/>
            <person name="Horii T."/>
            <person name="Iida T."/>
            <person name="Fujita J."/>
            <person name="Nakamura S."/>
        </authorList>
    </citation>
    <scope>NUCLEOTIDE SEQUENCE [LARGE SCALE GENOMIC DNA]</scope>
    <source>
        <strain evidence="4 5">JCM 17322</strain>
    </source>
</reference>
<dbReference type="PANTHER" id="PTHR44196">
    <property type="entry name" value="DEHYDROGENASE/REDUCTASE SDR FAMILY MEMBER 7B"/>
    <property type="match status" value="1"/>
</dbReference>
<name>A0A7I9XTG4_9MYCO</name>
<accession>A0A7I9XTG4</accession>
<dbReference type="EMBL" id="BLKW01000002">
    <property type="protein sequence ID" value="GFG73311.1"/>
    <property type="molecule type" value="Genomic_DNA"/>
</dbReference>
<dbReference type="PRINTS" id="PR00081">
    <property type="entry name" value="GDHRDH"/>
</dbReference>
<dbReference type="SUPFAM" id="SSF51735">
    <property type="entry name" value="NAD(P)-binding Rossmann-fold domains"/>
    <property type="match status" value="1"/>
</dbReference>
<comment type="similarity">
    <text evidence="1 3">Belongs to the short-chain dehydrogenases/reductases (SDR) family.</text>
</comment>
<dbReference type="NCBIfam" id="NF004521">
    <property type="entry name" value="PRK05866.1"/>
    <property type="match status" value="1"/>
</dbReference>
<evidence type="ECO:0000256" key="3">
    <source>
        <dbReference type="RuleBase" id="RU000363"/>
    </source>
</evidence>
<dbReference type="Gene3D" id="3.40.50.720">
    <property type="entry name" value="NAD(P)-binding Rossmann-like Domain"/>
    <property type="match status" value="1"/>
</dbReference>
<keyword evidence="5" id="KW-1185">Reference proteome</keyword>
<sequence>MSKSPLRRFAEQIALAGMRPPVAPQLLLHRPAAKPVNLAGKRVLLTGASSGIGEAAAERFAEQGTTVVAVARRQDLLDAVVQRISRAGGTALAIPCDLSDLDAVDALVADVERRLGGVDILVNNAGRSIRRPLAESLQRWHDVERTMVLNYYAPLRLIRGIAPGMLERGDGHIINVATWGVLSEASPLFSVYNASKAALSAVSRVIETEWGTKGVHSTTLYYPLVATPMIAPTKAYDGMPALTAREAADWMVTAARSRPVRIAPRVAVAVNALDSVGPRWVNALMQRRSSKLSS</sequence>
<evidence type="ECO:0000256" key="2">
    <source>
        <dbReference type="ARBA" id="ARBA00023002"/>
    </source>
</evidence>
<dbReference type="GO" id="GO:0016020">
    <property type="term" value="C:membrane"/>
    <property type="evidence" value="ECO:0007669"/>
    <property type="project" value="TreeGrafter"/>
</dbReference>
<gene>
    <name evidence="4" type="ORF">MBOT_06760</name>
</gene>
<dbReference type="PRINTS" id="PR00080">
    <property type="entry name" value="SDRFAMILY"/>
</dbReference>